<organism evidence="1 2">
    <name type="scientific">Cytobacillus solani</name>
    <dbReference type="NCBI Taxonomy" id="1637975"/>
    <lineage>
        <taxon>Bacteria</taxon>
        <taxon>Bacillati</taxon>
        <taxon>Bacillota</taxon>
        <taxon>Bacilli</taxon>
        <taxon>Bacillales</taxon>
        <taxon>Bacillaceae</taxon>
        <taxon>Cytobacillus</taxon>
    </lineage>
</organism>
<dbReference type="RefSeq" id="WP_056684161.1">
    <property type="nucleotide sequence ID" value="NZ_CP041305.1"/>
</dbReference>
<dbReference type="PATRIC" id="fig|1637975.4.peg.2044"/>
<dbReference type="Proteomes" id="UP000050996">
    <property type="component" value="Unassembled WGS sequence"/>
</dbReference>
<evidence type="ECO:0000313" key="2">
    <source>
        <dbReference type="Proteomes" id="UP000050996"/>
    </source>
</evidence>
<keyword evidence="2" id="KW-1185">Reference proteome</keyword>
<gene>
    <name evidence="1" type="ORF">AN957_11245</name>
</gene>
<protein>
    <recommendedName>
        <fullName evidence="3">Flagellar hook-length control protein-like C-terminal domain-containing protein</fullName>
    </recommendedName>
</protein>
<evidence type="ECO:0008006" key="3">
    <source>
        <dbReference type="Google" id="ProtNLM"/>
    </source>
</evidence>
<name>A0A0Q3VH17_9BACI</name>
<evidence type="ECO:0000313" key="1">
    <source>
        <dbReference type="EMBL" id="KQL19099.1"/>
    </source>
</evidence>
<dbReference type="STRING" id="1637975.AN957_11245"/>
<dbReference type="AlphaFoldDB" id="A0A0Q3VH17"/>
<reference evidence="1 2" key="1">
    <citation type="submission" date="2015-09" db="EMBL/GenBank/DDBJ databases">
        <title>Genome sequencing project for genomic taxonomy and phylogenomics of Bacillus-like bacteria.</title>
        <authorList>
            <person name="Liu B."/>
            <person name="Wang J."/>
            <person name="Zhu Y."/>
            <person name="Liu G."/>
            <person name="Chen Q."/>
            <person name="Chen Z."/>
            <person name="Lan J."/>
            <person name="Che J."/>
            <person name="Ge C."/>
            <person name="Shi H."/>
            <person name="Pan Z."/>
            <person name="Liu X."/>
        </authorList>
    </citation>
    <scope>NUCLEOTIDE SEQUENCE [LARGE SCALE GENOMIC DNA]</scope>
    <source>
        <strain evidence="1 2">FJAT-18043</strain>
    </source>
</reference>
<proteinExistence type="predicted"/>
<comment type="caution">
    <text evidence="1">The sequence shown here is derived from an EMBL/GenBank/DDBJ whole genome shotgun (WGS) entry which is preliminary data.</text>
</comment>
<sequence>MRASNIVQDLITQDKRTTNRPLTFRPGQIISGKVLKLFPNQIAEVQVGSQKVIAQLEVGLSVNDRHFFQVQSIDGQVQLKVLESPGLNGKQPSVENLLKQLNLPVTKEYVSLLQFFLREQLPITKDTIHMAAEWLKSSDSFQEGLEGIRLLLTKQLPFTKDVFHSLTSILKNEPMSLLMENLLTQIKGEIPTESSNKLSAILTEMTITEKEKISNIALMKLVKDWLSSPDQLKSKTAFHFLQNTGFISTNASEESMVQQGLEKWAKADLVQTKSSPALNIIPELVEINRTGSREELILTLTKLQNIIKNDANGGMDSKALSEIQKVLSDIRNSNIALPLNERDMKALAQAIFQLLAQETDRMELPNGTAVWKQILPILNQTHQSLSKLDNMLFMDQAELSTNLSNEEQTLINQMKNDIKLAGMQWENSHAVKDQIKHLIQSIGLSYEHELLSALKNPEGDTANKAETVKPLLMQLLSEEVSPAIKDAAEKLLFKITGFQLLSQEVGPLLQYVFQVPLSFREIKSDLTMQWSGRKTENGKIDPNFCRVLFYLNLNQLKETIVDLQVQNRVMNISIINERTDMRMLAAPFIAQLKENLIKINYQLSSIAFEKPKDENVNKLKETISSRSAMSHVNGVDFRI</sequence>
<accession>A0A0Q3VH17</accession>
<dbReference type="EMBL" id="LJIX01000006">
    <property type="protein sequence ID" value="KQL19099.1"/>
    <property type="molecule type" value="Genomic_DNA"/>
</dbReference>